<feature type="transmembrane region" description="Helical" evidence="6">
    <location>
        <begin position="232"/>
        <end position="252"/>
    </location>
</feature>
<dbReference type="InterPro" id="IPR017039">
    <property type="entry name" value="Virul_fac_BrkB"/>
</dbReference>
<dbReference type="PIRSF" id="PIRSF035875">
    <property type="entry name" value="RNase_BN"/>
    <property type="match status" value="1"/>
</dbReference>
<feature type="transmembrane region" description="Helical" evidence="6">
    <location>
        <begin position="53"/>
        <end position="80"/>
    </location>
</feature>
<proteinExistence type="predicted"/>
<comment type="caution">
    <text evidence="7">The sequence shown here is derived from an EMBL/GenBank/DDBJ whole genome shotgun (WGS) entry which is preliminary data.</text>
</comment>
<evidence type="ECO:0000256" key="6">
    <source>
        <dbReference type="SAM" id="Phobius"/>
    </source>
</evidence>
<organism evidence="7 8">
    <name type="scientific">Hyalangium minutum</name>
    <dbReference type="NCBI Taxonomy" id="394096"/>
    <lineage>
        <taxon>Bacteria</taxon>
        <taxon>Pseudomonadati</taxon>
        <taxon>Myxococcota</taxon>
        <taxon>Myxococcia</taxon>
        <taxon>Myxococcales</taxon>
        <taxon>Cystobacterineae</taxon>
        <taxon>Archangiaceae</taxon>
        <taxon>Hyalangium</taxon>
    </lineage>
</organism>
<name>A0A085WNG3_9BACT</name>
<keyword evidence="3 6" id="KW-0812">Transmembrane</keyword>
<dbReference type="Pfam" id="PF03631">
    <property type="entry name" value="Virul_fac_BrkB"/>
    <property type="match status" value="1"/>
</dbReference>
<dbReference type="STRING" id="394096.DB31_7128"/>
<dbReference type="NCBIfam" id="TIGR00765">
    <property type="entry name" value="yihY_not_rbn"/>
    <property type="match status" value="1"/>
</dbReference>
<gene>
    <name evidence="7" type="ORF">DB31_7128</name>
</gene>
<protein>
    <submittedName>
        <fullName evidence="7">Ribonuclease BN</fullName>
    </submittedName>
</protein>
<dbReference type="PANTHER" id="PTHR30213:SF0">
    <property type="entry name" value="UPF0761 MEMBRANE PROTEIN YIHY"/>
    <property type="match status" value="1"/>
</dbReference>
<evidence type="ECO:0000313" key="7">
    <source>
        <dbReference type="EMBL" id="KFE69226.1"/>
    </source>
</evidence>
<feature type="transmembrane region" description="Helical" evidence="6">
    <location>
        <begin position="264"/>
        <end position="286"/>
    </location>
</feature>
<dbReference type="EMBL" id="JMCB01000005">
    <property type="protein sequence ID" value="KFE69226.1"/>
    <property type="molecule type" value="Genomic_DNA"/>
</dbReference>
<comment type="subcellular location">
    <subcellularLocation>
        <location evidence="1">Cell membrane</location>
        <topology evidence="1">Multi-pass membrane protein</topology>
    </subcellularLocation>
</comment>
<evidence type="ECO:0000256" key="1">
    <source>
        <dbReference type="ARBA" id="ARBA00004651"/>
    </source>
</evidence>
<keyword evidence="4 6" id="KW-1133">Transmembrane helix</keyword>
<evidence type="ECO:0000256" key="2">
    <source>
        <dbReference type="ARBA" id="ARBA00022475"/>
    </source>
</evidence>
<feature type="transmembrane region" description="Helical" evidence="6">
    <location>
        <begin position="119"/>
        <end position="145"/>
    </location>
</feature>
<keyword evidence="8" id="KW-1185">Reference proteome</keyword>
<keyword evidence="2" id="KW-1003">Cell membrane</keyword>
<sequence>MESVPYGRVGKDMSGRVRSPVAPCRGRPGRAAKWKSTLGRLRQEWKRNKLSDAAAALTFYGVLSLFPFLLFIVALAGLVIQPAQAQALIGALGREVPPAFSQLPYAQLAQLTSGPSRGLLTFSALTAVWSATAGVVSLMTALNTAYGVTESRPRRKVYGIALGMMLAGAILALLAGLVAVATPLLALRLGAPWTTLAGWLRLPLAALLMMILWATLYSVLPDSRQRFKFMTPGSVIGVLVWLAASLGFSFYVSHFGTFGVTYGALGGIIVLLLWMWISSLALLLGAEINAVLARQRSEEKS</sequence>
<accession>A0A085WNG3</accession>
<feature type="transmembrane region" description="Helical" evidence="6">
    <location>
        <begin position="157"/>
        <end position="180"/>
    </location>
</feature>
<reference evidence="7 8" key="1">
    <citation type="submission" date="2014-04" db="EMBL/GenBank/DDBJ databases">
        <title>Genome assembly of Hyalangium minutum DSM 14724.</title>
        <authorList>
            <person name="Sharma G."/>
            <person name="Subramanian S."/>
        </authorList>
    </citation>
    <scope>NUCLEOTIDE SEQUENCE [LARGE SCALE GENOMIC DNA]</scope>
    <source>
        <strain evidence="7 8">DSM 14724</strain>
    </source>
</reference>
<keyword evidence="5 6" id="KW-0472">Membrane</keyword>
<dbReference type="PANTHER" id="PTHR30213">
    <property type="entry name" value="INNER MEMBRANE PROTEIN YHJD"/>
    <property type="match status" value="1"/>
</dbReference>
<dbReference type="OrthoDB" id="9781030at2"/>
<evidence type="ECO:0000256" key="5">
    <source>
        <dbReference type="ARBA" id="ARBA00023136"/>
    </source>
</evidence>
<dbReference type="GO" id="GO:0005886">
    <property type="term" value="C:plasma membrane"/>
    <property type="evidence" value="ECO:0007669"/>
    <property type="project" value="UniProtKB-SubCell"/>
</dbReference>
<evidence type="ECO:0000256" key="3">
    <source>
        <dbReference type="ARBA" id="ARBA00022692"/>
    </source>
</evidence>
<feature type="transmembrane region" description="Helical" evidence="6">
    <location>
        <begin position="200"/>
        <end position="220"/>
    </location>
</feature>
<evidence type="ECO:0000313" key="8">
    <source>
        <dbReference type="Proteomes" id="UP000028725"/>
    </source>
</evidence>
<evidence type="ECO:0000256" key="4">
    <source>
        <dbReference type="ARBA" id="ARBA00022989"/>
    </source>
</evidence>
<dbReference type="Proteomes" id="UP000028725">
    <property type="component" value="Unassembled WGS sequence"/>
</dbReference>
<dbReference type="AlphaFoldDB" id="A0A085WNG3"/>